<accession>A0A448PDK3</accession>
<feature type="compositionally biased region" description="Polar residues" evidence="1">
    <location>
        <begin position="73"/>
        <end position="94"/>
    </location>
</feature>
<reference evidence="3 4" key="1">
    <citation type="submission" date="2018-12" db="EMBL/GenBank/DDBJ databases">
        <authorList>
            <consortium name="Pathogen Informatics"/>
        </authorList>
    </citation>
    <scope>NUCLEOTIDE SEQUENCE [LARGE SCALE GENOMIC DNA]</scope>
    <source>
        <strain evidence="3 4">NCTC13354</strain>
    </source>
</reference>
<evidence type="ECO:0000313" key="4">
    <source>
        <dbReference type="Proteomes" id="UP000269542"/>
    </source>
</evidence>
<evidence type="ECO:0000313" key="3">
    <source>
        <dbReference type="EMBL" id="VEI13009.1"/>
    </source>
</evidence>
<dbReference type="Proteomes" id="UP000269542">
    <property type="component" value="Chromosome"/>
</dbReference>
<keyword evidence="2" id="KW-1133">Transmembrane helix</keyword>
<organism evidence="3 4">
    <name type="scientific">Trueperella bialowiezensis</name>
    <dbReference type="NCBI Taxonomy" id="312285"/>
    <lineage>
        <taxon>Bacteria</taxon>
        <taxon>Bacillati</taxon>
        <taxon>Actinomycetota</taxon>
        <taxon>Actinomycetes</taxon>
        <taxon>Actinomycetales</taxon>
        <taxon>Actinomycetaceae</taxon>
        <taxon>Trueperella</taxon>
    </lineage>
</organism>
<evidence type="ECO:0000256" key="1">
    <source>
        <dbReference type="SAM" id="MobiDB-lite"/>
    </source>
</evidence>
<gene>
    <name evidence="3" type="ORF">NCTC13354_00707</name>
</gene>
<dbReference type="KEGG" id="tbw:NCTC13354_00707"/>
<sequence length="94" mass="9703">MVATLTRKAYKVLAICIALLMLSWLGFDNESAFGTQVSDVEQASDAGEPDPLPPLEQSQASPADDADADHTPESSAPDQLENSAPGTSASGGAR</sequence>
<dbReference type="AlphaFoldDB" id="A0A448PDK3"/>
<keyword evidence="2" id="KW-0812">Transmembrane</keyword>
<feature type="transmembrane region" description="Helical" evidence="2">
    <location>
        <begin position="9"/>
        <end position="27"/>
    </location>
</feature>
<protein>
    <submittedName>
        <fullName evidence="3">Uncharacterized protein</fullName>
    </submittedName>
</protein>
<feature type="region of interest" description="Disordered" evidence="1">
    <location>
        <begin position="38"/>
        <end position="94"/>
    </location>
</feature>
<dbReference type="EMBL" id="LR134476">
    <property type="protein sequence ID" value="VEI13009.1"/>
    <property type="molecule type" value="Genomic_DNA"/>
</dbReference>
<name>A0A448PDK3_9ACTO</name>
<keyword evidence="2" id="KW-0472">Membrane</keyword>
<dbReference type="RefSeq" id="WP_126416169.1">
    <property type="nucleotide sequence ID" value="NZ_LR134476.1"/>
</dbReference>
<proteinExistence type="predicted"/>
<evidence type="ECO:0000256" key="2">
    <source>
        <dbReference type="SAM" id="Phobius"/>
    </source>
</evidence>
<keyword evidence="4" id="KW-1185">Reference proteome</keyword>